<reference evidence="9 10" key="1">
    <citation type="journal article" date="2013" name="Genome Announc.">
        <title>Draft Genome Sequence of an Anaerobic and Extremophilic Bacterium, Caldanaerobacter yonseiensis, Isolated from a Geothermal Hot Stream.</title>
        <authorList>
            <person name="Lee S.J."/>
            <person name="Lee Y.J."/>
            <person name="Park G.S."/>
            <person name="Kim B.C."/>
            <person name="Lee S.J."/>
            <person name="Shin J.H."/>
            <person name="Lee D.W."/>
        </authorList>
    </citation>
    <scope>NUCLEOTIDE SEQUENCE [LARGE SCALE GENOMIC DNA]</scope>
    <source>
        <strain evidence="9 10">KB-1</strain>
    </source>
</reference>
<dbReference type="Pfam" id="PF02518">
    <property type="entry name" value="HATPase_c"/>
    <property type="match status" value="1"/>
</dbReference>
<protein>
    <recommendedName>
        <fullName evidence="3">histidine kinase</fullName>
        <ecNumber evidence="3">2.7.13.3</ecNumber>
    </recommendedName>
</protein>
<dbReference type="GO" id="GO:0000155">
    <property type="term" value="F:phosphorelay sensor kinase activity"/>
    <property type="evidence" value="ECO:0007669"/>
    <property type="project" value="TreeGrafter"/>
</dbReference>
<evidence type="ECO:0000256" key="4">
    <source>
        <dbReference type="ARBA" id="ARBA00022553"/>
    </source>
</evidence>
<dbReference type="PRINTS" id="PR00344">
    <property type="entry name" value="BCTRLSENSOR"/>
</dbReference>
<feature type="domain" description="Histidine kinase" evidence="8">
    <location>
        <begin position="1"/>
        <end position="60"/>
    </location>
</feature>
<dbReference type="PANTHER" id="PTHR45453:SF1">
    <property type="entry name" value="PHOSPHATE REGULON SENSOR PROTEIN PHOR"/>
    <property type="match status" value="1"/>
</dbReference>
<keyword evidence="7" id="KW-0902">Two-component regulatory system</keyword>
<comment type="subcellular location">
    <subcellularLocation>
        <location evidence="2">Membrane</location>
    </subcellularLocation>
</comment>
<evidence type="ECO:0000259" key="8">
    <source>
        <dbReference type="PROSITE" id="PS50109"/>
    </source>
</evidence>
<keyword evidence="6" id="KW-0418">Kinase</keyword>
<keyword evidence="4" id="KW-0597">Phosphoprotein</keyword>
<dbReference type="GO" id="GO:0004721">
    <property type="term" value="F:phosphoprotein phosphatase activity"/>
    <property type="evidence" value="ECO:0007669"/>
    <property type="project" value="TreeGrafter"/>
</dbReference>
<comment type="catalytic activity">
    <reaction evidence="1">
        <text>ATP + protein L-histidine = ADP + protein N-phospho-L-histidine.</text>
        <dbReference type="EC" id="2.7.13.3"/>
    </reaction>
</comment>
<dbReference type="InterPro" id="IPR004358">
    <property type="entry name" value="Sig_transdc_His_kin-like_C"/>
</dbReference>
<dbReference type="PANTHER" id="PTHR45453">
    <property type="entry name" value="PHOSPHATE REGULON SENSOR PROTEIN PHOR"/>
    <property type="match status" value="1"/>
</dbReference>
<dbReference type="Proteomes" id="UP000016856">
    <property type="component" value="Unassembled WGS sequence"/>
</dbReference>
<evidence type="ECO:0000256" key="3">
    <source>
        <dbReference type="ARBA" id="ARBA00012438"/>
    </source>
</evidence>
<dbReference type="GO" id="GO:0016036">
    <property type="term" value="P:cellular response to phosphate starvation"/>
    <property type="evidence" value="ECO:0007669"/>
    <property type="project" value="TreeGrafter"/>
</dbReference>
<name>U5CT48_CALSX</name>
<dbReference type="EC" id="2.7.13.3" evidence="3"/>
<dbReference type="PATRIC" id="fig|1388761.3.peg.1424"/>
<dbReference type="SUPFAM" id="SSF55874">
    <property type="entry name" value="ATPase domain of HSP90 chaperone/DNA topoisomerase II/histidine kinase"/>
    <property type="match status" value="1"/>
</dbReference>
<keyword evidence="5" id="KW-0808">Transferase</keyword>
<evidence type="ECO:0000256" key="1">
    <source>
        <dbReference type="ARBA" id="ARBA00000085"/>
    </source>
</evidence>
<organism evidence="9 10">
    <name type="scientific">Caldanaerobacter subterraneus subsp. yonseiensis KB-1</name>
    <dbReference type="NCBI Taxonomy" id="1388761"/>
    <lineage>
        <taxon>Bacteria</taxon>
        <taxon>Bacillati</taxon>
        <taxon>Bacillota</taxon>
        <taxon>Clostridia</taxon>
        <taxon>Thermoanaerobacterales</taxon>
        <taxon>Thermoanaerobacteraceae</taxon>
        <taxon>Caldanaerobacter</taxon>
    </lineage>
</organism>
<evidence type="ECO:0000313" key="9">
    <source>
        <dbReference type="EMBL" id="ERM92126.1"/>
    </source>
</evidence>
<dbReference type="Gene3D" id="3.30.565.10">
    <property type="entry name" value="Histidine kinase-like ATPase, C-terminal domain"/>
    <property type="match status" value="1"/>
</dbReference>
<gene>
    <name evidence="9" type="ORF">O163_07075</name>
</gene>
<dbReference type="EMBL" id="AXDC01000015">
    <property type="protein sequence ID" value="ERM92126.1"/>
    <property type="molecule type" value="Genomic_DNA"/>
</dbReference>
<accession>U5CT48</accession>
<evidence type="ECO:0000256" key="7">
    <source>
        <dbReference type="ARBA" id="ARBA00023012"/>
    </source>
</evidence>
<dbReference type="GO" id="GO:0005886">
    <property type="term" value="C:plasma membrane"/>
    <property type="evidence" value="ECO:0007669"/>
    <property type="project" value="TreeGrafter"/>
</dbReference>
<dbReference type="InterPro" id="IPR036890">
    <property type="entry name" value="HATPase_C_sf"/>
</dbReference>
<evidence type="ECO:0000256" key="2">
    <source>
        <dbReference type="ARBA" id="ARBA00004370"/>
    </source>
</evidence>
<dbReference type="InterPro" id="IPR005467">
    <property type="entry name" value="His_kinase_dom"/>
</dbReference>
<sequence>MPYIFERFYRVDKARSKDTGGTGLGLSIAKWIVEEHGGVIGVKSEVGKGTEFTVMLPLINGSK</sequence>
<comment type="caution">
    <text evidence="9">The sequence shown here is derived from an EMBL/GenBank/DDBJ whole genome shotgun (WGS) entry which is preliminary data.</text>
</comment>
<dbReference type="InterPro" id="IPR050351">
    <property type="entry name" value="BphY/WalK/GraS-like"/>
</dbReference>
<dbReference type="PROSITE" id="PS50109">
    <property type="entry name" value="HIS_KIN"/>
    <property type="match status" value="1"/>
</dbReference>
<evidence type="ECO:0000313" key="10">
    <source>
        <dbReference type="Proteomes" id="UP000016856"/>
    </source>
</evidence>
<evidence type="ECO:0000256" key="5">
    <source>
        <dbReference type="ARBA" id="ARBA00022679"/>
    </source>
</evidence>
<dbReference type="InterPro" id="IPR003594">
    <property type="entry name" value="HATPase_dom"/>
</dbReference>
<evidence type="ECO:0000256" key="6">
    <source>
        <dbReference type="ARBA" id="ARBA00022777"/>
    </source>
</evidence>
<dbReference type="AlphaFoldDB" id="U5CT48"/>
<proteinExistence type="predicted"/>